<dbReference type="EMBL" id="BAAAXQ010000059">
    <property type="protein sequence ID" value="GAA3021217.1"/>
    <property type="molecule type" value="Genomic_DNA"/>
</dbReference>
<keyword evidence="1" id="KW-0472">Membrane</keyword>
<feature type="transmembrane region" description="Helical" evidence="1">
    <location>
        <begin position="49"/>
        <end position="70"/>
    </location>
</feature>
<dbReference type="Proteomes" id="UP001501577">
    <property type="component" value="Unassembled WGS sequence"/>
</dbReference>
<keyword evidence="3" id="KW-1185">Reference proteome</keyword>
<keyword evidence="1" id="KW-1133">Transmembrane helix</keyword>
<feature type="transmembrane region" description="Helical" evidence="1">
    <location>
        <begin position="21"/>
        <end position="43"/>
    </location>
</feature>
<evidence type="ECO:0000313" key="3">
    <source>
        <dbReference type="Proteomes" id="UP001501577"/>
    </source>
</evidence>
<keyword evidence="1" id="KW-0812">Transmembrane</keyword>
<accession>A0ABN3YBQ3</accession>
<comment type="caution">
    <text evidence="2">The sequence shown here is derived from an EMBL/GenBank/DDBJ whole genome shotgun (WGS) entry which is preliminary data.</text>
</comment>
<reference evidence="2 3" key="1">
    <citation type="journal article" date="2019" name="Int. J. Syst. Evol. Microbiol.">
        <title>The Global Catalogue of Microorganisms (GCM) 10K type strain sequencing project: providing services to taxonomists for standard genome sequencing and annotation.</title>
        <authorList>
            <consortium name="The Broad Institute Genomics Platform"/>
            <consortium name="The Broad Institute Genome Sequencing Center for Infectious Disease"/>
            <person name="Wu L."/>
            <person name="Ma J."/>
        </authorList>
    </citation>
    <scope>NUCLEOTIDE SEQUENCE [LARGE SCALE GENOMIC DNA]</scope>
    <source>
        <strain evidence="2 3">JCM 8736</strain>
    </source>
</reference>
<sequence>MYSLAMSLEGLKQNFITKVASYGSFILLFFPIITPFLFEFFGVLEEQTLLFLLFGILFILGMSMGVAEILNQYALTRFLLAKAFFGDDTQKS</sequence>
<organism evidence="2 3">
    <name type="scientific">Tetragenococcus solitarius</name>
    <dbReference type="NCBI Taxonomy" id="71453"/>
    <lineage>
        <taxon>Bacteria</taxon>
        <taxon>Bacillati</taxon>
        <taxon>Bacillota</taxon>
        <taxon>Bacilli</taxon>
        <taxon>Lactobacillales</taxon>
        <taxon>Enterococcaceae</taxon>
        <taxon>Tetragenococcus</taxon>
    </lineage>
</organism>
<evidence type="ECO:0000256" key="1">
    <source>
        <dbReference type="SAM" id="Phobius"/>
    </source>
</evidence>
<protein>
    <submittedName>
        <fullName evidence="2">Uncharacterized protein</fullName>
    </submittedName>
</protein>
<evidence type="ECO:0000313" key="2">
    <source>
        <dbReference type="EMBL" id="GAA3021217.1"/>
    </source>
</evidence>
<name>A0ABN3YBQ3_9ENTE</name>
<proteinExistence type="predicted"/>
<gene>
    <name evidence="2" type="ORF">GCM10019998_16960</name>
</gene>